<dbReference type="AlphaFoldDB" id="A0A5N4EIQ8"/>
<dbReference type="InterPro" id="IPR027413">
    <property type="entry name" value="GROEL-like_equatorial_sf"/>
</dbReference>
<keyword evidence="4 5" id="KW-0143">Chaperone</keyword>
<sequence>MRVVVFKHKKEDGAIFIIVVRGSTDNLMDNIEKAVDDGINTFKVLTRDKHLVPGGGATEVELVKQITSYGDLNIHQEGSKNVGLDIEAEVPAVKDMLKAGVKDTYLRKYWAIKLATNAAVTILRVNQIIMAKSAGEPKPPSGKKDWDDDQNV</sequence>
<dbReference type="InterPro" id="IPR002423">
    <property type="entry name" value="Cpn60/GroEL/TCP-1"/>
</dbReference>
<dbReference type="GO" id="GO:0005832">
    <property type="term" value="C:chaperonin-containing T-complex"/>
    <property type="evidence" value="ECO:0007669"/>
    <property type="project" value="UniProtKB-ARBA"/>
</dbReference>
<dbReference type="Gene3D" id="3.50.7.10">
    <property type="entry name" value="GroEL"/>
    <property type="match status" value="1"/>
</dbReference>
<dbReference type="Gene3D" id="3.30.260.10">
    <property type="entry name" value="TCP-1-like chaperonin intermediate domain"/>
    <property type="match status" value="1"/>
</dbReference>
<dbReference type="Pfam" id="PF00118">
    <property type="entry name" value="Cpn60_TCP1"/>
    <property type="match status" value="2"/>
</dbReference>
<comment type="similarity">
    <text evidence="1 5">Belongs to the TCP-1 chaperonin family.</text>
</comment>
<dbReference type="EMBL" id="JWIN03000001">
    <property type="protein sequence ID" value="KAB1283371.1"/>
    <property type="molecule type" value="Genomic_DNA"/>
</dbReference>
<evidence type="ECO:0000256" key="2">
    <source>
        <dbReference type="ARBA" id="ARBA00022741"/>
    </source>
</evidence>
<evidence type="ECO:0000256" key="1">
    <source>
        <dbReference type="ARBA" id="ARBA00008020"/>
    </source>
</evidence>
<dbReference type="InterPro" id="IPR017998">
    <property type="entry name" value="Chaperone_TCP-1"/>
</dbReference>
<dbReference type="GO" id="GO:0140662">
    <property type="term" value="F:ATP-dependent protein folding chaperone"/>
    <property type="evidence" value="ECO:0007669"/>
    <property type="project" value="InterPro"/>
</dbReference>
<keyword evidence="3 5" id="KW-0067">ATP-binding</keyword>
<evidence type="ECO:0000313" key="8">
    <source>
        <dbReference type="Proteomes" id="UP000299084"/>
    </source>
</evidence>
<feature type="region of interest" description="Disordered" evidence="6">
    <location>
        <begin position="133"/>
        <end position="152"/>
    </location>
</feature>
<organism evidence="7 8">
    <name type="scientific">Camelus dromedarius</name>
    <name type="common">Dromedary</name>
    <name type="synonym">Arabian camel</name>
    <dbReference type="NCBI Taxonomy" id="9838"/>
    <lineage>
        <taxon>Eukaryota</taxon>
        <taxon>Metazoa</taxon>
        <taxon>Chordata</taxon>
        <taxon>Craniata</taxon>
        <taxon>Vertebrata</taxon>
        <taxon>Euteleostomi</taxon>
        <taxon>Mammalia</taxon>
        <taxon>Eutheria</taxon>
        <taxon>Laurasiatheria</taxon>
        <taxon>Artiodactyla</taxon>
        <taxon>Tylopoda</taxon>
        <taxon>Camelidae</taxon>
        <taxon>Camelus</taxon>
    </lineage>
</organism>
<proteinExistence type="inferred from homology"/>
<dbReference type="InterPro" id="IPR027409">
    <property type="entry name" value="GroEL-like_apical_dom_sf"/>
</dbReference>
<name>A0A5N4EIQ8_CAMDR</name>
<dbReference type="GO" id="GO:0005524">
    <property type="term" value="F:ATP binding"/>
    <property type="evidence" value="ECO:0007669"/>
    <property type="project" value="UniProtKB-KW"/>
</dbReference>
<dbReference type="PANTHER" id="PTHR11353">
    <property type="entry name" value="CHAPERONIN"/>
    <property type="match status" value="1"/>
</dbReference>
<evidence type="ECO:0000256" key="6">
    <source>
        <dbReference type="SAM" id="MobiDB-lite"/>
    </source>
</evidence>
<dbReference type="Proteomes" id="UP000299084">
    <property type="component" value="Unassembled WGS sequence"/>
</dbReference>
<reference evidence="7 8" key="1">
    <citation type="journal article" date="2019" name="Mol. Ecol. Resour.">
        <title>Improving Illumina assemblies with Hi-C and long reads: an example with the North African dromedary.</title>
        <authorList>
            <person name="Elbers J.P."/>
            <person name="Rogers M.F."/>
            <person name="Perelman P.L."/>
            <person name="Proskuryakova A.A."/>
            <person name="Serdyukova N.A."/>
            <person name="Johnson W.E."/>
            <person name="Horin P."/>
            <person name="Corander J."/>
            <person name="Murphy D."/>
            <person name="Burger P.A."/>
        </authorList>
    </citation>
    <scope>NUCLEOTIDE SEQUENCE [LARGE SCALE GENOMIC DNA]</scope>
    <source>
        <strain evidence="7">Drom800</strain>
        <tissue evidence="7">Blood</tissue>
    </source>
</reference>
<keyword evidence="2 5" id="KW-0547">Nucleotide-binding</keyword>
<keyword evidence="8" id="KW-1185">Reference proteome</keyword>
<dbReference type="SUPFAM" id="SSF48592">
    <property type="entry name" value="GroEL equatorial domain-like"/>
    <property type="match status" value="1"/>
</dbReference>
<evidence type="ECO:0000256" key="3">
    <source>
        <dbReference type="ARBA" id="ARBA00022840"/>
    </source>
</evidence>
<accession>A0A5N4EIQ8</accession>
<gene>
    <name evidence="7" type="ORF">Cadr_000000914</name>
</gene>
<evidence type="ECO:0000256" key="5">
    <source>
        <dbReference type="RuleBase" id="RU004187"/>
    </source>
</evidence>
<evidence type="ECO:0000313" key="7">
    <source>
        <dbReference type="EMBL" id="KAB1283371.1"/>
    </source>
</evidence>
<dbReference type="PRINTS" id="PR00304">
    <property type="entry name" value="TCOMPLEXTCP1"/>
</dbReference>
<dbReference type="InterPro" id="IPR027410">
    <property type="entry name" value="TCP-1-like_intermed_sf"/>
</dbReference>
<protein>
    <submittedName>
        <fullName evidence="7">T-complex protein 1 subunit theta</fullName>
    </submittedName>
</protein>
<dbReference type="Gene3D" id="1.10.560.10">
    <property type="entry name" value="GroEL-like equatorial domain"/>
    <property type="match status" value="2"/>
</dbReference>
<evidence type="ECO:0000256" key="4">
    <source>
        <dbReference type="ARBA" id="ARBA00023186"/>
    </source>
</evidence>
<comment type="caution">
    <text evidence="7">The sequence shown here is derived from an EMBL/GenBank/DDBJ whole genome shotgun (WGS) entry which is preliminary data.</text>
</comment>